<dbReference type="Gene3D" id="2.60.120.40">
    <property type="match status" value="1"/>
</dbReference>
<dbReference type="SUPFAM" id="SSF49842">
    <property type="entry name" value="TNF-like"/>
    <property type="match status" value="1"/>
</dbReference>
<keyword evidence="2" id="KW-0964">Secreted</keyword>
<dbReference type="Proteomes" id="UP001369086">
    <property type="component" value="Unassembled WGS sequence"/>
</dbReference>
<keyword evidence="3" id="KW-0732">Signal</keyword>
<dbReference type="InterPro" id="IPR008983">
    <property type="entry name" value="Tumour_necrosis_fac-like_dom"/>
</dbReference>
<evidence type="ECO:0000259" key="4">
    <source>
        <dbReference type="PROSITE" id="PS50871"/>
    </source>
</evidence>
<evidence type="ECO:0000313" key="5">
    <source>
        <dbReference type="EMBL" id="KAK6467775.1"/>
    </source>
</evidence>
<dbReference type="PRINTS" id="PR00007">
    <property type="entry name" value="COMPLEMNTC1Q"/>
</dbReference>
<name>A0ABR0Y554_HUSHU</name>
<evidence type="ECO:0000256" key="2">
    <source>
        <dbReference type="ARBA" id="ARBA00022525"/>
    </source>
</evidence>
<comment type="subcellular location">
    <subcellularLocation>
        <location evidence="1">Secreted</location>
    </subcellularLocation>
</comment>
<sequence>VIYDEVLLNIGGGYNSDTGKFTCPVSGVYQFSFSTNNARGGVTNVWLMVNGNYMMLNHVYLPEVTSVNQSLIMLRLQKGSIVWLRQSSGKTWSMGGSRNFAFGGWLMVEDHLLPLEPQS</sequence>
<comment type="caution">
    <text evidence="5">The sequence shown here is derived from an EMBL/GenBank/DDBJ whole genome shotgun (WGS) entry which is preliminary data.</text>
</comment>
<accession>A0ABR0Y554</accession>
<evidence type="ECO:0000256" key="3">
    <source>
        <dbReference type="ARBA" id="ARBA00022729"/>
    </source>
</evidence>
<gene>
    <name evidence="5" type="ORF">HHUSO_G34435</name>
</gene>
<dbReference type="InterPro" id="IPR050822">
    <property type="entry name" value="Cerebellin_Synaptic_Org"/>
</dbReference>
<keyword evidence="6" id="KW-1185">Reference proteome</keyword>
<protein>
    <submittedName>
        <fullName evidence="5">Multimerin-2-like</fullName>
    </submittedName>
</protein>
<evidence type="ECO:0000313" key="6">
    <source>
        <dbReference type="Proteomes" id="UP001369086"/>
    </source>
</evidence>
<dbReference type="Pfam" id="PF00386">
    <property type="entry name" value="C1q"/>
    <property type="match status" value="1"/>
</dbReference>
<dbReference type="PANTHER" id="PTHR22923:SF116">
    <property type="entry name" value="C1Q DOMAIN-CONTAINING PROTEIN"/>
    <property type="match status" value="1"/>
</dbReference>
<organism evidence="5 6">
    <name type="scientific">Huso huso</name>
    <name type="common">Beluga</name>
    <name type="synonym">Acipenser huso</name>
    <dbReference type="NCBI Taxonomy" id="61971"/>
    <lineage>
        <taxon>Eukaryota</taxon>
        <taxon>Metazoa</taxon>
        <taxon>Chordata</taxon>
        <taxon>Craniata</taxon>
        <taxon>Vertebrata</taxon>
        <taxon>Euteleostomi</taxon>
        <taxon>Actinopterygii</taxon>
        <taxon>Chondrostei</taxon>
        <taxon>Acipenseriformes</taxon>
        <taxon>Acipenseridae</taxon>
        <taxon>Huso</taxon>
    </lineage>
</organism>
<dbReference type="SMART" id="SM00110">
    <property type="entry name" value="C1Q"/>
    <property type="match status" value="1"/>
</dbReference>
<dbReference type="PROSITE" id="PS50871">
    <property type="entry name" value="C1Q"/>
    <property type="match status" value="1"/>
</dbReference>
<feature type="non-terminal residue" evidence="5">
    <location>
        <position position="1"/>
    </location>
</feature>
<dbReference type="InterPro" id="IPR001073">
    <property type="entry name" value="C1q_dom"/>
</dbReference>
<feature type="domain" description="C1q" evidence="4">
    <location>
        <begin position="1"/>
        <end position="113"/>
    </location>
</feature>
<evidence type="ECO:0000256" key="1">
    <source>
        <dbReference type="ARBA" id="ARBA00004613"/>
    </source>
</evidence>
<proteinExistence type="predicted"/>
<dbReference type="PANTHER" id="PTHR22923">
    <property type="entry name" value="CEREBELLIN-RELATED"/>
    <property type="match status" value="1"/>
</dbReference>
<reference evidence="5 6" key="1">
    <citation type="submission" date="2021-05" db="EMBL/GenBank/DDBJ databases">
        <authorList>
            <person name="Zahm M."/>
            <person name="Klopp C."/>
            <person name="Cabau C."/>
            <person name="Kuhl H."/>
            <person name="Suciu R."/>
            <person name="Ciorpac M."/>
            <person name="Holostenco D."/>
            <person name="Gessner J."/>
            <person name="Wuertz S."/>
            <person name="Hohne C."/>
            <person name="Stock M."/>
            <person name="Gislard M."/>
            <person name="Lluch J."/>
            <person name="Milhes M."/>
            <person name="Lampietro C."/>
            <person name="Lopez Roques C."/>
            <person name="Donnadieu C."/>
            <person name="Du K."/>
            <person name="Schartl M."/>
            <person name="Guiguen Y."/>
        </authorList>
    </citation>
    <scope>NUCLEOTIDE SEQUENCE [LARGE SCALE GENOMIC DNA]</scope>
    <source>
        <strain evidence="5">Hh-F2</strain>
        <tissue evidence="5">Blood</tissue>
    </source>
</reference>
<dbReference type="EMBL" id="JAHFZB010000047">
    <property type="protein sequence ID" value="KAK6467775.1"/>
    <property type="molecule type" value="Genomic_DNA"/>
</dbReference>